<feature type="compositionally biased region" description="Polar residues" evidence="1">
    <location>
        <begin position="71"/>
        <end position="90"/>
    </location>
</feature>
<dbReference type="InterPro" id="IPR009667">
    <property type="entry name" value="DUF1258"/>
</dbReference>
<protein>
    <recommendedName>
        <fullName evidence="4">Transposase domain-containing protein</fullName>
    </recommendedName>
</protein>
<dbReference type="OrthoDB" id="7549404at2759"/>
<evidence type="ECO:0008006" key="4">
    <source>
        <dbReference type="Google" id="ProtNLM"/>
    </source>
</evidence>
<feature type="region of interest" description="Disordered" evidence="1">
    <location>
        <begin position="1"/>
        <end position="24"/>
    </location>
</feature>
<dbReference type="OMA" id="WPIFLMI"/>
<feature type="region of interest" description="Disordered" evidence="1">
    <location>
        <begin position="36"/>
        <end position="90"/>
    </location>
</feature>
<keyword evidence="3" id="KW-1185">Reference proteome</keyword>
<evidence type="ECO:0000256" key="1">
    <source>
        <dbReference type="SAM" id="MobiDB-lite"/>
    </source>
</evidence>
<feature type="compositionally biased region" description="Polar residues" evidence="1">
    <location>
        <begin position="54"/>
        <end position="64"/>
    </location>
</feature>
<comment type="caution">
    <text evidence="2">The sequence shown here is derived from an EMBL/GenBank/DDBJ whole genome shotgun (WGS) entry which is preliminary data.</text>
</comment>
<dbReference type="EMBL" id="LNIX01000043">
    <property type="protein sequence ID" value="OXA38810.1"/>
    <property type="molecule type" value="Genomic_DNA"/>
</dbReference>
<dbReference type="PANTHER" id="PTHR46579">
    <property type="entry name" value="F5/8 TYPE C DOMAIN-CONTAINING PROTEIN-RELATED"/>
    <property type="match status" value="1"/>
</dbReference>
<accession>A0A226D182</accession>
<reference evidence="2 3" key="1">
    <citation type="submission" date="2015-12" db="EMBL/GenBank/DDBJ databases">
        <title>The genome of Folsomia candida.</title>
        <authorList>
            <person name="Faddeeva A."/>
            <person name="Derks M.F."/>
            <person name="Anvar Y."/>
            <person name="Smit S."/>
            <person name="Van Straalen N."/>
            <person name="Roelofs D."/>
        </authorList>
    </citation>
    <scope>NUCLEOTIDE SEQUENCE [LARGE SCALE GENOMIC DNA]</scope>
    <source>
        <strain evidence="2 3">VU population</strain>
        <tissue evidence="2">Whole body</tissue>
    </source>
</reference>
<dbReference type="STRING" id="158441.A0A226D182"/>
<sequence>MSRSTNYKSYFSPQGVGERRIPQRTRHRINLKKLAFVGGSRSQTESSEIRSEENFSGGNAQNDNVDLPDNDATSSECSSEGENFDDSQSATPIYSGARISKMESSLLIFAMALRHNVNKTLLHDLLTLINFHLPNGESIPTSVYLLEKSLGTKLNAAQKIPYCKHCGEVIKQNHTECSLCKEEVSQKSAIHDGDFFISFDVAESIKQVLQIQDVQKSLMKNIKKRSSPTPSSYSSILDGEMYKSLNLQKHDITCCVNTDGVAIFNSSKFSIWPILLSINELDYRLRRKYTVLAALWFGQKKPNFDTFLGRFVEQALNLANNGISWKYKDQPLKSKVYFPMLAADSVARCQIQGINQFNGAYSCPWCLSKGRNYKISERSHKWIFDSSEKIEFRNHTLFVQHLNELREKLYSNYPTSSHYGIKSASKLLCLPKFDIVKGFVFDYMHTALLGIARTMLFAWTDSKSNKKPYYIGNKLDEINGRISKCKIPAECQRIVRAISEIKFWKANEWKNWILLAVPILNGILPNCFLKHFSKFVRALSILNQDSITEGDLLKSTALIRKFCKLMPQLYDESFCSFNLHIFTHAVDCIKNWGPLWGYSLFQLENYNGFLCNSFSGTNQVPSQISRRILCAQKMYTLADSQFNCLVAKDFYQSLIHNQRLRKKLH</sequence>
<evidence type="ECO:0000313" key="3">
    <source>
        <dbReference type="Proteomes" id="UP000198287"/>
    </source>
</evidence>
<dbReference type="Proteomes" id="UP000198287">
    <property type="component" value="Unassembled WGS sequence"/>
</dbReference>
<dbReference type="Pfam" id="PF06869">
    <property type="entry name" value="DUF1258"/>
    <property type="match status" value="1"/>
</dbReference>
<feature type="compositionally biased region" description="Polar residues" evidence="1">
    <location>
        <begin position="1"/>
        <end position="12"/>
    </location>
</feature>
<evidence type="ECO:0000313" key="2">
    <source>
        <dbReference type="EMBL" id="OXA38810.1"/>
    </source>
</evidence>
<name>A0A226D182_FOLCA</name>
<dbReference type="PANTHER" id="PTHR46579:SF1">
    <property type="entry name" value="F5_8 TYPE C DOMAIN-CONTAINING PROTEIN"/>
    <property type="match status" value="1"/>
</dbReference>
<proteinExistence type="predicted"/>
<dbReference type="AlphaFoldDB" id="A0A226D182"/>
<gene>
    <name evidence="2" type="ORF">Fcan01_26394</name>
</gene>
<organism evidence="2 3">
    <name type="scientific">Folsomia candida</name>
    <name type="common">Springtail</name>
    <dbReference type="NCBI Taxonomy" id="158441"/>
    <lineage>
        <taxon>Eukaryota</taxon>
        <taxon>Metazoa</taxon>
        <taxon>Ecdysozoa</taxon>
        <taxon>Arthropoda</taxon>
        <taxon>Hexapoda</taxon>
        <taxon>Collembola</taxon>
        <taxon>Entomobryomorpha</taxon>
        <taxon>Isotomoidea</taxon>
        <taxon>Isotomidae</taxon>
        <taxon>Proisotominae</taxon>
        <taxon>Folsomia</taxon>
    </lineage>
</organism>